<dbReference type="PhylomeDB" id="A7RUF1"/>
<dbReference type="HOGENOM" id="CLU_1205961_0_0_1"/>
<gene>
    <name evidence="1" type="ORF">NEMVEDRAFT_v1g236651</name>
</gene>
<dbReference type="PANTHER" id="PTHR16039">
    <property type="entry name" value="HAUS AUGMIN-LIKE COMPLEX SUBUNIT 2"/>
    <property type="match status" value="1"/>
</dbReference>
<dbReference type="EMBL" id="DS469540">
    <property type="protein sequence ID" value="EDO44844.1"/>
    <property type="molecule type" value="Genomic_DNA"/>
</dbReference>
<dbReference type="InterPro" id="IPR028346">
    <property type="entry name" value="HAUS2"/>
</dbReference>
<dbReference type="AlphaFoldDB" id="A7RUF1"/>
<dbReference type="GO" id="GO:1990498">
    <property type="term" value="C:mitotic spindle microtubule"/>
    <property type="evidence" value="ECO:0000318"/>
    <property type="project" value="GO_Central"/>
</dbReference>
<proteinExistence type="predicted"/>
<keyword evidence="2" id="KW-1185">Reference proteome</keyword>
<dbReference type="InParanoid" id="A7RUF1"/>
<evidence type="ECO:0000313" key="2">
    <source>
        <dbReference type="Proteomes" id="UP000001593"/>
    </source>
</evidence>
<reference evidence="1 2" key="1">
    <citation type="journal article" date="2007" name="Science">
        <title>Sea anemone genome reveals ancestral eumetazoan gene repertoire and genomic organization.</title>
        <authorList>
            <person name="Putnam N.H."/>
            <person name="Srivastava M."/>
            <person name="Hellsten U."/>
            <person name="Dirks B."/>
            <person name="Chapman J."/>
            <person name="Salamov A."/>
            <person name="Terry A."/>
            <person name="Shapiro H."/>
            <person name="Lindquist E."/>
            <person name="Kapitonov V.V."/>
            <person name="Jurka J."/>
            <person name="Genikhovich G."/>
            <person name="Grigoriev I.V."/>
            <person name="Lucas S.M."/>
            <person name="Steele R.E."/>
            <person name="Finnerty J.R."/>
            <person name="Technau U."/>
            <person name="Martindale M.Q."/>
            <person name="Rokhsar D.S."/>
        </authorList>
    </citation>
    <scope>NUCLEOTIDE SEQUENCE [LARGE SCALE GENOMIC DNA]</scope>
    <source>
        <strain evidence="2">CH2 X CH6</strain>
    </source>
</reference>
<dbReference type="Proteomes" id="UP000001593">
    <property type="component" value="Unassembled WGS sequence"/>
</dbReference>
<protein>
    <submittedName>
        <fullName evidence="1">Uncharacterized protein</fullName>
    </submittedName>
</protein>
<evidence type="ECO:0000313" key="1">
    <source>
        <dbReference type="EMBL" id="EDO44844.1"/>
    </source>
</evidence>
<dbReference type="eggNOG" id="ENOG502QRF0">
    <property type="taxonomic scope" value="Eukaryota"/>
</dbReference>
<dbReference type="PANTHER" id="PTHR16039:SF1">
    <property type="entry name" value="HAUS AUGMIN-LIKE COMPLEX SUBUNIT 2"/>
    <property type="match status" value="1"/>
</dbReference>
<sequence>MLRNSTLDSLNTSATVNPWSPSSTFVNLGSLHRFLSLAEQTGHFTKDLDSHDEVVKLAQEKSRSVIMIQILKGQSLDKINLEIQRHVRDLETIDITDVDKIGKRTFQMQQVSTHLSAISTHKDDLITRLQEPFVGNYLVIDAAYHKEASMTLPELASCLAAFPKHLENIDWSNSTNIMDGRLDNVLSAIESSFADLESHFRAAQKSRKAMKQMQEICAIKQH</sequence>
<organism evidence="1 2">
    <name type="scientific">Nematostella vectensis</name>
    <name type="common">Starlet sea anemone</name>
    <dbReference type="NCBI Taxonomy" id="45351"/>
    <lineage>
        <taxon>Eukaryota</taxon>
        <taxon>Metazoa</taxon>
        <taxon>Cnidaria</taxon>
        <taxon>Anthozoa</taxon>
        <taxon>Hexacorallia</taxon>
        <taxon>Actiniaria</taxon>
        <taxon>Edwardsiidae</taxon>
        <taxon>Nematostella</taxon>
    </lineage>
</organism>
<accession>A7RUF1</accession>
<dbReference type="GO" id="GO:0051225">
    <property type="term" value="P:spindle assembly"/>
    <property type="evidence" value="ECO:0000318"/>
    <property type="project" value="GO_Central"/>
</dbReference>
<name>A7RUF1_NEMVE</name>
<dbReference type="Pfam" id="PF15003">
    <property type="entry name" value="HAUS2"/>
    <property type="match status" value="1"/>
</dbReference>
<dbReference type="GO" id="GO:0005813">
    <property type="term" value="C:centrosome"/>
    <property type="evidence" value="ECO:0000318"/>
    <property type="project" value="GO_Central"/>
</dbReference>
<dbReference type="GO" id="GO:0007098">
    <property type="term" value="P:centrosome cycle"/>
    <property type="evidence" value="ECO:0000318"/>
    <property type="project" value="GO_Central"/>
</dbReference>
<dbReference type="GO" id="GO:0007020">
    <property type="term" value="P:microtubule nucleation"/>
    <property type="evidence" value="ECO:0000318"/>
    <property type="project" value="GO_Central"/>
</dbReference>
<dbReference type="OMA" id="AKMDMLV"/>
<dbReference type="STRING" id="45351.A7RUF1"/>
<dbReference type="GO" id="GO:0070652">
    <property type="term" value="C:HAUS complex"/>
    <property type="evidence" value="ECO:0000318"/>
    <property type="project" value="GO_Central"/>
</dbReference>